<dbReference type="PROSITE" id="PS51898">
    <property type="entry name" value="TYR_RECOMBINASE"/>
    <property type="match status" value="1"/>
</dbReference>
<keyword evidence="2" id="KW-0238">DNA-binding</keyword>
<organism evidence="6">
    <name type="scientific">marine metagenome</name>
    <dbReference type="NCBI Taxonomy" id="408172"/>
    <lineage>
        <taxon>unclassified sequences</taxon>
        <taxon>metagenomes</taxon>
        <taxon>ecological metagenomes</taxon>
    </lineage>
</organism>
<name>A0A382LPH7_9ZZZZ</name>
<proteinExistence type="inferred from homology"/>
<dbReference type="Gene3D" id="1.10.150.130">
    <property type="match status" value="1"/>
</dbReference>
<reference evidence="6" key="1">
    <citation type="submission" date="2018-05" db="EMBL/GenBank/DDBJ databases">
        <authorList>
            <person name="Lanie J.A."/>
            <person name="Ng W.-L."/>
            <person name="Kazmierczak K.M."/>
            <person name="Andrzejewski T.M."/>
            <person name="Davidsen T.M."/>
            <person name="Wayne K.J."/>
            <person name="Tettelin H."/>
            <person name="Glass J.I."/>
            <person name="Rusch D."/>
            <person name="Podicherti R."/>
            <person name="Tsui H.-C.T."/>
            <person name="Winkler M.E."/>
        </authorList>
    </citation>
    <scope>NUCLEOTIDE SEQUENCE</scope>
</reference>
<dbReference type="EMBL" id="UINC01088338">
    <property type="protein sequence ID" value="SVC38466.1"/>
    <property type="molecule type" value="Genomic_DNA"/>
</dbReference>
<dbReference type="InterPro" id="IPR002104">
    <property type="entry name" value="Integrase_catalytic"/>
</dbReference>
<dbReference type="InterPro" id="IPR011010">
    <property type="entry name" value="DNA_brk_join_enz"/>
</dbReference>
<evidence type="ECO:0000256" key="3">
    <source>
        <dbReference type="ARBA" id="ARBA00023172"/>
    </source>
</evidence>
<dbReference type="InterPro" id="IPR044068">
    <property type="entry name" value="CB"/>
</dbReference>
<dbReference type="PROSITE" id="PS51900">
    <property type="entry name" value="CB"/>
    <property type="match status" value="1"/>
</dbReference>
<dbReference type="InterPro" id="IPR013762">
    <property type="entry name" value="Integrase-like_cat_sf"/>
</dbReference>
<evidence type="ECO:0000256" key="2">
    <source>
        <dbReference type="ARBA" id="ARBA00023125"/>
    </source>
</evidence>
<dbReference type="GO" id="GO:0003677">
    <property type="term" value="F:DNA binding"/>
    <property type="evidence" value="ECO:0007669"/>
    <property type="project" value="UniProtKB-KW"/>
</dbReference>
<keyword evidence="3" id="KW-0233">DNA recombination</keyword>
<dbReference type="GO" id="GO:0006310">
    <property type="term" value="P:DNA recombination"/>
    <property type="evidence" value="ECO:0007669"/>
    <property type="project" value="UniProtKB-KW"/>
</dbReference>
<evidence type="ECO:0008006" key="7">
    <source>
        <dbReference type="Google" id="ProtNLM"/>
    </source>
</evidence>
<dbReference type="AlphaFoldDB" id="A0A382LPH7"/>
<dbReference type="GO" id="GO:0015074">
    <property type="term" value="P:DNA integration"/>
    <property type="evidence" value="ECO:0007669"/>
    <property type="project" value="InterPro"/>
</dbReference>
<feature type="non-terminal residue" evidence="6">
    <location>
        <position position="262"/>
    </location>
</feature>
<evidence type="ECO:0000259" key="5">
    <source>
        <dbReference type="PROSITE" id="PS51900"/>
    </source>
</evidence>
<dbReference type="SUPFAM" id="SSF56349">
    <property type="entry name" value="DNA breaking-rejoining enzymes"/>
    <property type="match status" value="1"/>
</dbReference>
<dbReference type="Pfam" id="PF00589">
    <property type="entry name" value="Phage_integrase"/>
    <property type="match status" value="1"/>
</dbReference>
<sequence length="262" mass="30193">MATIQKRNGVNGKETYTVTIRLKGVNSQTATFDRLTDAKRWSASTESSIREGRYLHAVEAKRNTLADVINRYLKDPTVKQITRDGYRPFLLWWREEAGYLKLHDLTPAKISLLRDKLKDTPIQAKKQGGQIKVRTAATCNRYLAALSSILSIAWREWQLIEENPCKKVRKLQEPRGRTRFLSEEERERLLLACKDSESRHLYLAVLLALATGARKKEVWDLSWNDVDLINGMVTFNRTKNDEIRSIPLAEGALEMLRDHSKI</sequence>
<dbReference type="PANTHER" id="PTHR30349:SF64">
    <property type="entry name" value="PROPHAGE INTEGRASE INTD-RELATED"/>
    <property type="match status" value="1"/>
</dbReference>
<comment type="similarity">
    <text evidence="1">Belongs to the 'phage' integrase family.</text>
</comment>
<evidence type="ECO:0000256" key="1">
    <source>
        <dbReference type="ARBA" id="ARBA00008857"/>
    </source>
</evidence>
<dbReference type="Gene3D" id="1.10.443.10">
    <property type="entry name" value="Intergrase catalytic core"/>
    <property type="match status" value="1"/>
</dbReference>
<dbReference type="InterPro" id="IPR010998">
    <property type="entry name" value="Integrase_recombinase_N"/>
</dbReference>
<dbReference type="PANTHER" id="PTHR30349">
    <property type="entry name" value="PHAGE INTEGRASE-RELATED"/>
    <property type="match status" value="1"/>
</dbReference>
<evidence type="ECO:0000259" key="4">
    <source>
        <dbReference type="PROSITE" id="PS51898"/>
    </source>
</evidence>
<feature type="domain" description="Core-binding (CB)" evidence="5">
    <location>
        <begin position="63"/>
        <end position="154"/>
    </location>
</feature>
<dbReference type="InterPro" id="IPR050090">
    <property type="entry name" value="Tyrosine_recombinase_XerCD"/>
</dbReference>
<feature type="domain" description="Tyr recombinase" evidence="4">
    <location>
        <begin position="176"/>
        <end position="262"/>
    </location>
</feature>
<protein>
    <recommendedName>
        <fullName evidence="7">Tyr recombinase domain-containing protein</fullName>
    </recommendedName>
</protein>
<accession>A0A382LPH7</accession>
<evidence type="ECO:0000313" key="6">
    <source>
        <dbReference type="EMBL" id="SVC38466.1"/>
    </source>
</evidence>
<gene>
    <name evidence="6" type="ORF">METZ01_LOCUS291320</name>
</gene>